<dbReference type="Pfam" id="PF21639">
    <property type="entry name" value="ORC5_lid"/>
    <property type="match status" value="1"/>
</dbReference>
<keyword evidence="3" id="KW-0235">DNA replication</keyword>
<protein>
    <submittedName>
        <fullName evidence="10">Uncharacterized protein</fullName>
    </submittedName>
</protein>
<evidence type="ECO:0000313" key="11">
    <source>
        <dbReference type="Proteomes" id="UP000069272"/>
    </source>
</evidence>
<dbReference type="GO" id="GO:0005664">
    <property type="term" value="C:nuclear origin of replication recognition complex"/>
    <property type="evidence" value="ECO:0007669"/>
    <property type="project" value="TreeGrafter"/>
</dbReference>
<dbReference type="GO" id="GO:0003688">
    <property type="term" value="F:DNA replication origin binding"/>
    <property type="evidence" value="ECO:0007669"/>
    <property type="project" value="TreeGrafter"/>
</dbReference>
<name>A0A182FJT8_ANOAL</name>
<organism evidence="10 11">
    <name type="scientific">Anopheles albimanus</name>
    <name type="common">New world malaria mosquito</name>
    <dbReference type="NCBI Taxonomy" id="7167"/>
    <lineage>
        <taxon>Eukaryota</taxon>
        <taxon>Metazoa</taxon>
        <taxon>Ecdysozoa</taxon>
        <taxon>Arthropoda</taxon>
        <taxon>Hexapoda</taxon>
        <taxon>Insecta</taxon>
        <taxon>Pterygota</taxon>
        <taxon>Neoptera</taxon>
        <taxon>Endopterygota</taxon>
        <taxon>Diptera</taxon>
        <taxon>Nematocera</taxon>
        <taxon>Culicoidea</taxon>
        <taxon>Culicidae</taxon>
        <taxon>Anophelinae</taxon>
        <taxon>Anopheles</taxon>
    </lineage>
</organism>
<evidence type="ECO:0000259" key="9">
    <source>
        <dbReference type="Pfam" id="PF21639"/>
    </source>
</evidence>
<evidence type="ECO:0000256" key="1">
    <source>
        <dbReference type="ARBA" id="ARBA00004123"/>
    </source>
</evidence>
<feature type="domain" description="ORC5 lid" evidence="9">
    <location>
        <begin position="282"/>
        <end position="342"/>
    </location>
</feature>
<dbReference type="GO" id="GO:0006270">
    <property type="term" value="P:DNA replication initiation"/>
    <property type="evidence" value="ECO:0007669"/>
    <property type="project" value="TreeGrafter"/>
</dbReference>
<comment type="similarity">
    <text evidence="2">Belongs to the ORC5 family.</text>
</comment>
<dbReference type="Proteomes" id="UP000069272">
    <property type="component" value="Chromosome X"/>
</dbReference>
<evidence type="ECO:0000313" key="10">
    <source>
        <dbReference type="EnsemblMetazoa" id="AALB006783-PA"/>
    </source>
</evidence>
<keyword evidence="5" id="KW-0067">ATP-binding</keyword>
<accession>A0A182FJT8</accession>
<evidence type="ECO:0000256" key="6">
    <source>
        <dbReference type="ARBA" id="ARBA00023242"/>
    </source>
</evidence>
<dbReference type="STRING" id="7167.A0A182FJT8"/>
<keyword evidence="6" id="KW-0539">Nucleus</keyword>
<evidence type="ECO:0000256" key="5">
    <source>
        <dbReference type="ARBA" id="ARBA00022840"/>
    </source>
</evidence>
<evidence type="ECO:0000259" key="7">
    <source>
        <dbReference type="Pfam" id="PF13191"/>
    </source>
</evidence>
<keyword evidence="4" id="KW-0547">Nucleotide-binding</keyword>
<feature type="domain" description="Origin recognition complex subunit 5 C-terminal" evidence="8">
    <location>
        <begin position="372"/>
        <end position="509"/>
    </location>
</feature>
<sequence>VNTENARNGRKSIEFLQQSEEIPEYRGISSERLFIVIHFCKIISLPWMANSRDERSRIIKEISLRYPCREKIIQKLYQYYGSGDPFPPALYLYGHAVTGKSSILKALLAQLEGVRYLKLNVIEAYANKLLFETIAFGLQGLRLSSHNGYTYARRLDYMKDFLTELRRLDRSLGYVIMLENAERLRDAEQNVLPMLMQLPEATGQNISVVLLSSLPFEKYYFKTGMPSIPKLFVSAYSRDNMLKILSNDFPKIKQEAQRRASLAGTIPDRLELLDRTLTQEFYSNFVHLYLSTFWKVCRDVTELRLGINQCFPHYYEPVIEGTVEAHDALKLWRNISKALKTALTTLYMRLGNSNRDVDICQSQMQLVQQLELPYYAKYLLIAAYLASHNPAKEDKRLFLKNHGKQRKRMQTVNARAKVSEKMAVQLGPKPFGIDRLLAIFYAILEGEKVALTSNLLTQIATLVHLKLLAYVSSADASILDGTARLQCTVGLDCILHIGRMVGFNVRQYLCDFF</sequence>
<dbReference type="EnsemblMetazoa" id="AALB006783-RA">
    <property type="protein sequence ID" value="AALB006783-PA"/>
    <property type="gene ID" value="AALB006783"/>
</dbReference>
<feature type="domain" description="Orc1-like AAA ATPase" evidence="7">
    <location>
        <begin position="67"/>
        <end position="209"/>
    </location>
</feature>
<dbReference type="PANTHER" id="PTHR12705:SF0">
    <property type="entry name" value="ORIGIN RECOGNITION COMPLEX SUBUNIT 5"/>
    <property type="match status" value="1"/>
</dbReference>
<dbReference type="Pfam" id="PF13191">
    <property type="entry name" value="AAA_16"/>
    <property type="match status" value="1"/>
</dbReference>
<keyword evidence="11" id="KW-1185">Reference proteome</keyword>
<dbReference type="SUPFAM" id="SSF52540">
    <property type="entry name" value="P-loop containing nucleoside triphosphate hydrolases"/>
    <property type="match status" value="1"/>
</dbReference>
<dbReference type="InterPro" id="IPR020796">
    <property type="entry name" value="ORC5"/>
</dbReference>
<dbReference type="InterPro" id="IPR047088">
    <property type="entry name" value="ORC5_C"/>
</dbReference>
<evidence type="ECO:0000259" key="8">
    <source>
        <dbReference type="Pfam" id="PF14630"/>
    </source>
</evidence>
<dbReference type="InterPro" id="IPR041664">
    <property type="entry name" value="AAA_16"/>
</dbReference>
<reference evidence="10 11" key="1">
    <citation type="journal article" date="2017" name="G3 (Bethesda)">
        <title>The Physical Genome Mapping of Anopheles albimanus Corrected Scaffold Misassemblies and Identified Interarm Rearrangements in Genus Anopheles.</title>
        <authorList>
            <person name="Artemov G.N."/>
            <person name="Peery A.N."/>
            <person name="Jiang X."/>
            <person name="Tu Z."/>
            <person name="Stegniy V.N."/>
            <person name="Sharakhova M.V."/>
            <person name="Sharakhov I.V."/>
        </authorList>
    </citation>
    <scope>NUCLEOTIDE SEQUENCE [LARGE SCALE GENOMIC DNA]</scope>
    <source>
        <strain evidence="10 11">ALBI9_A</strain>
    </source>
</reference>
<dbReference type="InterPro" id="IPR027417">
    <property type="entry name" value="P-loop_NTPase"/>
</dbReference>
<comment type="subcellular location">
    <subcellularLocation>
        <location evidence="1">Nucleus</location>
    </subcellularLocation>
</comment>
<dbReference type="AlphaFoldDB" id="A0A182FJT8"/>
<dbReference type="Pfam" id="PF14630">
    <property type="entry name" value="ORC5_C"/>
    <property type="match status" value="1"/>
</dbReference>
<evidence type="ECO:0000256" key="2">
    <source>
        <dbReference type="ARBA" id="ARBA00006269"/>
    </source>
</evidence>
<evidence type="ECO:0000256" key="3">
    <source>
        <dbReference type="ARBA" id="ARBA00022705"/>
    </source>
</evidence>
<reference evidence="10" key="2">
    <citation type="submission" date="2022-08" db="UniProtKB">
        <authorList>
            <consortium name="EnsemblMetazoa"/>
        </authorList>
    </citation>
    <scope>IDENTIFICATION</scope>
    <source>
        <strain evidence="10">STECLA/ALBI9_A</strain>
    </source>
</reference>
<dbReference type="VEuPathDB" id="VectorBase:AALB006783"/>
<dbReference type="InterPro" id="IPR048866">
    <property type="entry name" value="ORC5_lid"/>
</dbReference>
<dbReference type="Gene3D" id="3.40.50.300">
    <property type="entry name" value="P-loop containing nucleotide triphosphate hydrolases"/>
    <property type="match status" value="1"/>
</dbReference>
<dbReference type="VEuPathDB" id="VectorBase:AALB20_027172"/>
<evidence type="ECO:0000256" key="4">
    <source>
        <dbReference type="ARBA" id="ARBA00022741"/>
    </source>
</evidence>
<dbReference type="PANTHER" id="PTHR12705">
    <property type="entry name" value="ORIGIN RECOGNITION COMPLEX SUBUNIT 5"/>
    <property type="match status" value="1"/>
</dbReference>
<proteinExistence type="inferred from homology"/>